<feature type="signal peptide" evidence="3">
    <location>
        <begin position="1"/>
        <end position="21"/>
    </location>
</feature>
<dbReference type="InterPro" id="IPR018976">
    <property type="entry name" value="Imelysin-like"/>
</dbReference>
<evidence type="ECO:0000256" key="3">
    <source>
        <dbReference type="SAM" id="SignalP"/>
    </source>
</evidence>
<evidence type="ECO:0000256" key="2">
    <source>
        <dbReference type="ARBA" id="ARBA00022729"/>
    </source>
</evidence>
<feature type="chain" id="PRO_5046364042" evidence="3">
    <location>
        <begin position="22"/>
        <end position="369"/>
    </location>
</feature>
<dbReference type="CDD" id="cd14659">
    <property type="entry name" value="Imelysin-like_IPPA"/>
    <property type="match status" value="1"/>
</dbReference>
<reference evidence="5 6" key="2">
    <citation type="submission" date="2019-05" db="EMBL/GenBank/DDBJ databases">
        <authorList>
            <person name="Lianzixin W."/>
        </authorList>
    </citation>
    <scope>NUCLEOTIDE SEQUENCE [LARGE SCALE GENOMIC DNA]</scope>
    <source>
        <strain evidence="5 6">EC11</strain>
    </source>
</reference>
<reference evidence="5 6" key="3">
    <citation type="submission" date="2020-02" db="EMBL/GenBank/DDBJ databases">
        <title>Flavobacterium profundi sp. nov., isolated from a deep-sea seamount.</title>
        <authorList>
            <person name="Zhang D.-C."/>
        </authorList>
    </citation>
    <scope>NUCLEOTIDE SEQUENCE [LARGE SCALE GENOMIC DNA]</scope>
    <source>
        <strain evidence="5 6">EC11</strain>
    </source>
</reference>
<keyword evidence="6" id="KW-1185">Reference proteome</keyword>
<dbReference type="InterPro" id="IPR038352">
    <property type="entry name" value="Imelysin_sf"/>
</dbReference>
<evidence type="ECO:0000313" key="5">
    <source>
        <dbReference type="EMBL" id="NHN24830.1"/>
    </source>
</evidence>
<proteinExistence type="predicted"/>
<sequence length="369" mass="41119">MKKIHLLITIFFVIVSCSSDSNSTSGDNYNRTELLTNWADNLIIPRYENYQSKVGILQTNATTFTADPNQTNLDVLRLAWLEAYKAYQYVGMFSIGKADEINLNSTVNIYPTNQTGIQTNISSGTYNFALLSQYDKQGLPALDYMLNGLATSDSEIIDFYVTNSDATKYKQYLTDLVNQLKVNIDLIVADWNGSYRNLFISSSGNSVSSSTNKMVNNFIKYFEKDIRSGKVGIPAGIFSNGTLYPEKVEAYHKNDVSKVLLNESIIATQDFFNGKYFSSTTEGSSLKSYLNYLGTVRDGQSLSTIINTQFGTINTVNANLNDSFSSQVNSNNNAMLSSYDAMQQNIVYLKLDMMQALNITVDYVDADGD</sequence>
<dbReference type="EMBL" id="VEVQ02000002">
    <property type="protein sequence ID" value="NHN24830.1"/>
    <property type="molecule type" value="Genomic_DNA"/>
</dbReference>
<dbReference type="RefSeq" id="WP_140960301.1">
    <property type="nucleotide sequence ID" value="NZ_VEVQ02000002.1"/>
</dbReference>
<comment type="subcellular location">
    <subcellularLocation>
        <location evidence="1">Cell envelope</location>
    </subcellularLocation>
</comment>
<dbReference type="InterPro" id="IPR034984">
    <property type="entry name" value="Imelysin-like_IPPA"/>
</dbReference>
<dbReference type="Gene3D" id="1.20.1420.20">
    <property type="entry name" value="M75 peptidase, HXXE motif"/>
    <property type="match status" value="1"/>
</dbReference>
<feature type="domain" description="Imelysin-like" evidence="4">
    <location>
        <begin position="43"/>
        <end position="334"/>
    </location>
</feature>
<evidence type="ECO:0000256" key="1">
    <source>
        <dbReference type="ARBA" id="ARBA00004196"/>
    </source>
</evidence>
<reference evidence="6" key="1">
    <citation type="submission" date="2019-05" db="EMBL/GenBank/DDBJ databases">
        <title>Flavobacterium profundi sp. nov., isolated from a deep-sea seamount.</title>
        <authorList>
            <person name="Zhang D.-C."/>
        </authorList>
    </citation>
    <scope>NUCLEOTIDE SEQUENCE [LARGE SCALE GENOMIC DNA]</scope>
    <source>
        <strain evidence="6">EC11</strain>
    </source>
</reference>
<dbReference type="PROSITE" id="PS51257">
    <property type="entry name" value="PROKAR_LIPOPROTEIN"/>
    <property type="match status" value="1"/>
</dbReference>
<comment type="caution">
    <text evidence="5">The sequence shown here is derived from an EMBL/GenBank/DDBJ whole genome shotgun (WGS) entry which is preliminary data.</text>
</comment>
<organism evidence="5 6">
    <name type="scientific">Flavobacterium jejuense</name>
    <dbReference type="NCBI Taxonomy" id="1544455"/>
    <lineage>
        <taxon>Bacteria</taxon>
        <taxon>Pseudomonadati</taxon>
        <taxon>Bacteroidota</taxon>
        <taxon>Flavobacteriia</taxon>
        <taxon>Flavobacteriales</taxon>
        <taxon>Flavobacteriaceae</taxon>
        <taxon>Flavobacterium</taxon>
    </lineage>
</organism>
<evidence type="ECO:0000259" key="4">
    <source>
        <dbReference type="Pfam" id="PF09375"/>
    </source>
</evidence>
<accession>A0ABX0IM10</accession>
<keyword evidence="2 3" id="KW-0732">Signal</keyword>
<evidence type="ECO:0000313" key="6">
    <source>
        <dbReference type="Proteomes" id="UP000817854"/>
    </source>
</evidence>
<protein>
    <submittedName>
        <fullName evidence="5">Imelysin family protein</fullName>
    </submittedName>
</protein>
<dbReference type="Proteomes" id="UP000817854">
    <property type="component" value="Unassembled WGS sequence"/>
</dbReference>
<name>A0ABX0IM10_9FLAO</name>
<gene>
    <name evidence="5" type="ORF">FIA58_003990</name>
</gene>
<dbReference type="Pfam" id="PF09375">
    <property type="entry name" value="Peptidase_M75"/>
    <property type="match status" value="1"/>
</dbReference>